<feature type="compositionally biased region" description="Pro residues" evidence="1">
    <location>
        <begin position="131"/>
        <end position="140"/>
    </location>
</feature>
<name>A0A2K8PJJ6_STRLA</name>
<dbReference type="Proteomes" id="UP000231791">
    <property type="component" value="Chromosome"/>
</dbReference>
<dbReference type="AlphaFoldDB" id="A0A2K8PJJ6"/>
<evidence type="ECO:0000256" key="2">
    <source>
        <dbReference type="SAM" id="Phobius"/>
    </source>
</evidence>
<feature type="region of interest" description="Disordered" evidence="1">
    <location>
        <begin position="122"/>
        <end position="172"/>
    </location>
</feature>
<protein>
    <submittedName>
        <fullName evidence="3">Uncharacterized protein</fullName>
    </submittedName>
</protein>
<reference evidence="3 4" key="1">
    <citation type="submission" date="2017-11" db="EMBL/GenBank/DDBJ databases">
        <title>Complete genome sequence of Streptomyces lavendulae subsp. lavendulae CCM 3239 (formerly 'Streptomyces aureofaciens CCM 3239'), the producer of the angucycline-type antibiotic auricin.</title>
        <authorList>
            <person name="Busche T."/>
            <person name="Novakova R."/>
            <person name="Al'Dilaimi A."/>
            <person name="Homerova D."/>
            <person name="Feckova L."/>
            <person name="Rezuchova B."/>
            <person name="Mingyar E."/>
            <person name="Csolleiova D."/>
            <person name="Bekeova C."/>
            <person name="Winkler A."/>
            <person name="Sevcikova B."/>
            <person name="Kalinowski J."/>
            <person name="Kormanec J."/>
            <person name="Ruckert C."/>
        </authorList>
    </citation>
    <scope>NUCLEOTIDE SEQUENCE [LARGE SCALE GENOMIC DNA]</scope>
    <source>
        <strain evidence="3 4">CCM 3239</strain>
    </source>
</reference>
<organism evidence="3 4">
    <name type="scientific">Streptomyces lavendulae subsp. lavendulae</name>
    <dbReference type="NCBI Taxonomy" id="58340"/>
    <lineage>
        <taxon>Bacteria</taxon>
        <taxon>Bacillati</taxon>
        <taxon>Actinomycetota</taxon>
        <taxon>Actinomycetes</taxon>
        <taxon>Kitasatosporales</taxon>
        <taxon>Streptomycetaceae</taxon>
        <taxon>Streptomyces</taxon>
    </lineage>
</organism>
<dbReference type="KEGG" id="slx:SLAV_25470"/>
<feature type="transmembrane region" description="Helical" evidence="2">
    <location>
        <begin position="99"/>
        <end position="122"/>
    </location>
</feature>
<feature type="transmembrane region" description="Helical" evidence="2">
    <location>
        <begin position="75"/>
        <end position="93"/>
    </location>
</feature>
<keyword evidence="2" id="KW-0812">Transmembrane</keyword>
<accession>A0A2K8PJJ6</accession>
<feature type="transmembrane region" description="Helical" evidence="2">
    <location>
        <begin position="49"/>
        <end position="68"/>
    </location>
</feature>
<proteinExistence type="predicted"/>
<keyword evidence="2" id="KW-1133">Transmembrane helix</keyword>
<feature type="transmembrane region" description="Helical" evidence="2">
    <location>
        <begin position="12"/>
        <end position="29"/>
    </location>
</feature>
<keyword evidence="2" id="KW-0472">Membrane</keyword>
<dbReference type="RefSeq" id="WP_063760258.1">
    <property type="nucleotide sequence ID" value="NZ_JOEW01000005.1"/>
</dbReference>
<evidence type="ECO:0000313" key="3">
    <source>
        <dbReference type="EMBL" id="ATZ26887.1"/>
    </source>
</evidence>
<sequence>MRKGPRIPAPHLLSIPLQAAAAVAAWAAWLGWDQHRDVHPDGSETGPYAAWQVIGLGLTLLALTYWAASRGHSTAAVLGTTTGLTAAASYDWSDDASGLYMIGVSLLTLTTLTTTTALTLALTTSRRRPPPPEGTDPPPNALTSARATTEPPPTPSRAQWPSARAGIYEASA</sequence>
<dbReference type="EMBL" id="CP024985">
    <property type="protein sequence ID" value="ATZ26887.1"/>
    <property type="molecule type" value="Genomic_DNA"/>
</dbReference>
<keyword evidence="4" id="KW-1185">Reference proteome</keyword>
<evidence type="ECO:0000256" key="1">
    <source>
        <dbReference type="SAM" id="MobiDB-lite"/>
    </source>
</evidence>
<gene>
    <name evidence="3" type="ORF">SLAV_25470</name>
</gene>
<evidence type="ECO:0000313" key="4">
    <source>
        <dbReference type="Proteomes" id="UP000231791"/>
    </source>
</evidence>